<reference evidence="12 13" key="1">
    <citation type="submission" date="2020-10" db="EMBL/GenBank/DDBJ databases">
        <title>Myceligenerans pegani sp. nov., an endophytic actinomycete isolated from Peganum harmala L. in Xinjiang, China.</title>
        <authorList>
            <person name="Xin L."/>
        </authorList>
    </citation>
    <scope>NUCLEOTIDE SEQUENCE [LARGE SCALE GENOMIC DNA]</scope>
    <source>
        <strain evidence="12 13">TRM65318</strain>
    </source>
</reference>
<dbReference type="InterPro" id="IPR000682">
    <property type="entry name" value="PCMT"/>
</dbReference>
<dbReference type="Pfam" id="PF01135">
    <property type="entry name" value="PCMT"/>
    <property type="match status" value="1"/>
</dbReference>
<evidence type="ECO:0000256" key="5">
    <source>
        <dbReference type="ARBA" id="ARBA00022490"/>
    </source>
</evidence>
<protein>
    <recommendedName>
        <fullName evidence="4">Protein-L-isoaspartate O-methyltransferase</fullName>
        <ecNumber evidence="3">2.1.1.77</ecNumber>
    </recommendedName>
    <alternativeName>
        <fullName evidence="11">L-isoaspartyl protein carboxyl methyltransferase</fullName>
    </alternativeName>
    <alternativeName>
        <fullName evidence="9">Protein L-isoaspartyl methyltransferase</fullName>
    </alternativeName>
    <alternativeName>
        <fullName evidence="10">Protein-beta-aspartate methyltransferase</fullName>
    </alternativeName>
</protein>
<evidence type="ECO:0000256" key="1">
    <source>
        <dbReference type="ARBA" id="ARBA00004496"/>
    </source>
</evidence>
<dbReference type="SUPFAM" id="SSF53335">
    <property type="entry name" value="S-adenosyl-L-methionine-dependent methyltransferases"/>
    <property type="match status" value="1"/>
</dbReference>
<dbReference type="PANTHER" id="PTHR11579:SF0">
    <property type="entry name" value="PROTEIN-L-ISOASPARTATE(D-ASPARTATE) O-METHYLTRANSFERASE"/>
    <property type="match status" value="1"/>
</dbReference>
<evidence type="ECO:0000256" key="8">
    <source>
        <dbReference type="ARBA" id="ARBA00022691"/>
    </source>
</evidence>
<name>A0ABR9N2M0_9MICO</name>
<comment type="subcellular location">
    <subcellularLocation>
        <location evidence="1">Cytoplasm</location>
    </subcellularLocation>
</comment>
<comment type="caution">
    <text evidence="12">The sequence shown here is derived from an EMBL/GenBank/DDBJ whole genome shotgun (WGS) entry which is preliminary data.</text>
</comment>
<dbReference type="NCBIfam" id="TIGR04364">
    <property type="entry name" value="methyltran_FxLD"/>
    <property type="match status" value="1"/>
</dbReference>
<gene>
    <name evidence="12" type="primary">fxlM</name>
    <name evidence="12" type="ORF">IHE71_17445</name>
</gene>
<accession>A0ABR9N2M0</accession>
<evidence type="ECO:0000313" key="13">
    <source>
        <dbReference type="Proteomes" id="UP000625527"/>
    </source>
</evidence>
<dbReference type="InterPro" id="IPR029063">
    <property type="entry name" value="SAM-dependent_MTases_sf"/>
</dbReference>
<evidence type="ECO:0000256" key="4">
    <source>
        <dbReference type="ARBA" id="ARBA00013346"/>
    </source>
</evidence>
<dbReference type="InterPro" id="IPR027573">
    <property type="entry name" value="Methyltran_FxLD"/>
</dbReference>
<proteinExistence type="inferred from homology"/>
<dbReference type="EC" id="2.1.1.77" evidence="3"/>
<evidence type="ECO:0000256" key="9">
    <source>
        <dbReference type="ARBA" id="ARBA00030757"/>
    </source>
</evidence>
<keyword evidence="5" id="KW-0963">Cytoplasm</keyword>
<dbReference type="GO" id="GO:0008168">
    <property type="term" value="F:methyltransferase activity"/>
    <property type="evidence" value="ECO:0007669"/>
    <property type="project" value="UniProtKB-KW"/>
</dbReference>
<evidence type="ECO:0000256" key="7">
    <source>
        <dbReference type="ARBA" id="ARBA00022679"/>
    </source>
</evidence>
<evidence type="ECO:0000313" key="12">
    <source>
        <dbReference type="EMBL" id="MBE1877476.1"/>
    </source>
</evidence>
<evidence type="ECO:0000256" key="10">
    <source>
        <dbReference type="ARBA" id="ARBA00031323"/>
    </source>
</evidence>
<sequence length="405" mass="43399">MNTAPTADDLRNKLVDAIVKTRPLPTRIEAAMRTVRRDQHVPGIDLETTYSDRAISIKDNPNGPLPLSLASVPSVVAMMLDQLDAQPGHNVLEVGAGTGYNAALLSELVGSTGHVTTVDIDPGVALYARQALNRTGYGHVTVIERDGLLGAEENGPYDRIIAAVGLWDIPPAWWTQLKDGGRLVLPLRWRGQTRSAALTRHGNTLTSDSLELCGFVPIIGQDGEHTTRLAGDTVRLHHDHDQHIDPTLLDPAFDGQATEAWSATEVASTEPFDGMWLHTTATDDRVCRIEVTTEALDAGIRRPAIPIRTPALVDGNSAAYMIFDKTKATPGHALLGAAGYGPHGADLAHQLTQYINTWGTHRDLAPSLTIHHSVSPGPMPAGGHAIRKNDTLMILTLPGSTPNGS</sequence>
<dbReference type="RefSeq" id="WP_192864029.1">
    <property type="nucleotide sequence ID" value="NZ_JADAQT010000102.1"/>
</dbReference>
<comment type="similarity">
    <text evidence="2">Belongs to the methyltransferase superfamily. L-isoaspartyl/D-aspartyl protein methyltransferase family.</text>
</comment>
<dbReference type="Gene3D" id="3.40.50.150">
    <property type="entry name" value="Vaccinia Virus protein VP39"/>
    <property type="match status" value="1"/>
</dbReference>
<evidence type="ECO:0000256" key="2">
    <source>
        <dbReference type="ARBA" id="ARBA00005369"/>
    </source>
</evidence>
<evidence type="ECO:0000256" key="3">
    <source>
        <dbReference type="ARBA" id="ARBA00011890"/>
    </source>
</evidence>
<organism evidence="12 13">
    <name type="scientific">Myceligenerans pegani</name>
    <dbReference type="NCBI Taxonomy" id="2776917"/>
    <lineage>
        <taxon>Bacteria</taxon>
        <taxon>Bacillati</taxon>
        <taxon>Actinomycetota</taxon>
        <taxon>Actinomycetes</taxon>
        <taxon>Micrococcales</taxon>
        <taxon>Promicromonosporaceae</taxon>
        <taxon>Myceligenerans</taxon>
    </lineage>
</organism>
<dbReference type="GO" id="GO:0032259">
    <property type="term" value="P:methylation"/>
    <property type="evidence" value="ECO:0007669"/>
    <property type="project" value="UniProtKB-KW"/>
</dbReference>
<dbReference type="CDD" id="cd02440">
    <property type="entry name" value="AdoMet_MTases"/>
    <property type="match status" value="1"/>
</dbReference>
<dbReference type="EMBL" id="JADAQT010000102">
    <property type="protein sequence ID" value="MBE1877476.1"/>
    <property type="molecule type" value="Genomic_DNA"/>
</dbReference>
<evidence type="ECO:0000256" key="6">
    <source>
        <dbReference type="ARBA" id="ARBA00022603"/>
    </source>
</evidence>
<keyword evidence="13" id="KW-1185">Reference proteome</keyword>
<keyword evidence="6 12" id="KW-0489">Methyltransferase</keyword>
<dbReference type="PANTHER" id="PTHR11579">
    <property type="entry name" value="PROTEIN-L-ISOASPARTATE O-METHYLTRANSFERASE"/>
    <property type="match status" value="1"/>
</dbReference>
<dbReference type="Proteomes" id="UP000625527">
    <property type="component" value="Unassembled WGS sequence"/>
</dbReference>
<keyword evidence="7" id="KW-0808">Transferase</keyword>
<evidence type="ECO:0000256" key="11">
    <source>
        <dbReference type="ARBA" id="ARBA00031350"/>
    </source>
</evidence>
<keyword evidence="8" id="KW-0949">S-adenosyl-L-methionine</keyword>